<dbReference type="EC" id="2.7.7.65" evidence="2"/>
<dbReference type="SUPFAM" id="SSF55073">
    <property type="entry name" value="Nucleotide cyclase"/>
    <property type="match status" value="1"/>
</dbReference>
<dbReference type="EMBL" id="JAUFPU010000002">
    <property type="protein sequence ID" value="MDN3575485.1"/>
    <property type="molecule type" value="Genomic_DNA"/>
</dbReference>
<evidence type="ECO:0000313" key="2">
    <source>
        <dbReference type="EMBL" id="MDN3575485.1"/>
    </source>
</evidence>
<dbReference type="InterPro" id="IPR052163">
    <property type="entry name" value="DGC-Regulatory_Protein"/>
</dbReference>
<dbReference type="Proteomes" id="UP001180081">
    <property type="component" value="Unassembled WGS sequence"/>
</dbReference>
<dbReference type="CDD" id="cd01949">
    <property type="entry name" value="GGDEF"/>
    <property type="match status" value="1"/>
</dbReference>
<dbReference type="NCBIfam" id="TIGR00254">
    <property type="entry name" value="GGDEF"/>
    <property type="match status" value="1"/>
</dbReference>
<keyword evidence="2" id="KW-0548">Nucleotidyltransferase</keyword>
<proteinExistence type="predicted"/>
<dbReference type="InterPro" id="IPR000160">
    <property type="entry name" value="GGDEF_dom"/>
</dbReference>
<dbReference type="Pfam" id="PF00990">
    <property type="entry name" value="GGDEF"/>
    <property type="match status" value="1"/>
</dbReference>
<keyword evidence="2" id="KW-0808">Transferase</keyword>
<dbReference type="RefSeq" id="WP_290331140.1">
    <property type="nucleotide sequence ID" value="NZ_JAUFPU010000002.1"/>
</dbReference>
<keyword evidence="3" id="KW-1185">Reference proteome</keyword>
<evidence type="ECO:0000313" key="3">
    <source>
        <dbReference type="Proteomes" id="UP001180081"/>
    </source>
</evidence>
<gene>
    <name evidence="2" type="ORF">QWZ03_01705</name>
</gene>
<dbReference type="PANTHER" id="PTHR46663:SF2">
    <property type="entry name" value="GGDEF DOMAIN-CONTAINING PROTEIN"/>
    <property type="match status" value="1"/>
</dbReference>
<organism evidence="2 3">
    <name type="scientific">Chitinimonas viridis</name>
    <dbReference type="NCBI Taxonomy" id="664880"/>
    <lineage>
        <taxon>Bacteria</taxon>
        <taxon>Pseudomonadati</taxon>
        <taxon>Pseudomonadota</taxon>
        <taxon>Betaproteobacteria</taxon>
        <taxon>Neisseriales</taxon>
        <taxon>Chitinibacteraceae</taxon>
        <taxon>Chitinimonas</taxon>
    </lineage>
</organism>
<reference evidence="2" key="1">
    <citation type="journal article" date="2014" name="Int. J. Syst. Evol. Microbiol.">
        <title>Complete genome of a new Firmicutes species belonging to the dominant human colonic microbiota ('Ruminococcus bicirculans') reveals two chromosomes and a selective capacity to utilize plant glucans.</title>
        <authorList>
            <consortium name="NISC Comparative Sequencing Program"/>
            <person name="Wegmann U."/>
            <person name="Louis P."/>
            <person name="Goesmann A."/>
            <person name="Henrissat B."/>
            <person name="Duncan S.H."/>
            <person name="Flint H.J."/>
        </authorList>
    </citation>
    <scope>NUCLEOTIDE SEQUENCE</scope>
    <source>
        <strain evidence="2">CECT 7703</strain>
    </source>
</reference>
<comment type="caution">
    <text evidence="2">The sequence shown here is derived from an EMBL/GenBank/DDBJ whole genome shotgun (WGS) entry which is preliminary data.</text>
</comment>
<dbReference type="InterPro" id="IPR043128">
    <property type="entry name" value="Rev_trsase/Diguanyl_cyclase"/>
</dbReference>
<accession>A0ABT8B0Y0</accession>
<dbReference type="GO" id="GO:0052621">
    <property type="term" value="F:diguanylate cyclase activity"/>
    <property type="evidence" value="ECO:0007669"/>
    <property type="project" value="UniProtKB-EC"/>
</dbReference>
<dbReference type="Gene3D" id="3.30.70.270">
    <property type="match status" value="1"/>
</dbReference>
<dbReference type="InterPro" id="IPR029787">
    <property type="entry name" value="Nucleotide_cyclase"/>
</dbReference>
<reference evidence="2" key="2">
    <citation type="submission" date="2023-06" db="EMBL/GenBank/DDBJ databases">
        <authorList>
            <person name="Lucena T."/>
            <person name="Sun Q."/>
        </authorList>
    </citation>
    <scope>NUCLEOTIDE SEQUENCE</scope>
    <source>
        <strain evidence="2">CECT 7703</strain>
    </source>
</reference>
<sequence length="201" mass="22450">METLEDANLRLRKRLIRLAGMLRIARYGADHDVLTGLPNRRLLYDRLRQAMAISARQHRQLAVLMLDLDGFKAINDTLGHAQGDLLLQQVAYRLNSCLRVSDTAARLGGDEFVIMLPEINGALSVLTIIEKIQQSLSAPYLLATKQLLIGASIGVALYNGEQQQPRQLIELADRDMYRIKISKQGLPVSVRESITALHAEI</sequence>
<feature type="domain" description="GGDEF" evidence="1">
    <location>
        <begin position="59"/>
        <end position="193"/>
    </location>
</feature>
<dbReference type="SMART" id="SM00267">
    <property type="entry name" value="GGDEF"/>
    <property type="match status" value="1"/>
</dbReference>
<evidence type="ECO:0000259" key="1">
    <source>
        <dbReference type="PROSITE" id="PS50887"/>
    </source>
</evidence>
<protein>
    <submittedName>
        <fullName evidence="2">Diguanylate cyclase</fullName>
        <ecNumber evidence="2">2.7.7.65</ecNumber>
    </submittedName>
</protein>
<dbReference type="PROSITE" id="PS50887">
    <property type="entry name" value="GGDEF"/>
    <property type="match status" value="1"/>
</dbReference>
<dbReference type="PANTHER" id="PTHR46663">
    <property type="entry name" value="DIGUANYLATE CYCLASE DGCT-RELATED"/>
    <property type="match status" value="1"/>
</dbReference>
<name>A0ABT8B0Y0_9NEIS</name>